<dbReference type="CDD" id="cd10169">
    <property type="entry name" value="ASKHA_NBD_actin-like"/>
    <property type="match status" value="1"/>
</dbReference>
<evidence type="ECO:0000313" key="3">
    <source>
        <dbReference type="Proteomes" id="UP001470230"/>
    </source>
</evidence>
<dbReference type="Gene3D" id="3.90.640.10">
    <property type="entry name" value="Actin, Chain A, domain 4"/>
    <property type="match status" value="2"/>
</dbReference>
<sequence length="430" mass="48013">MNLLPCETNSLVYDFGSNSIQLGFAGDAQPLYSIPSSSCQRPKDGDIYIEFGDSWLQKKYEGIEIKQIISDNGTLADKNLLASFFDWTYQSCLSVDPVEHPILVTQPSHLALQTSFYDQWRKDICESAFDFAGHPSLCFEHDSVLACFSRAASTAIVVDFGWSCIRVVPILDGQPILKSLSLSKTGGCQLCSLLLGCLKKNTLSNPANRMVPIGAQIPQLSNNYRPNIFFDDNNLITSVNIDNENIPTPTQQQYCTKFLLQDMIKSCLSFPSQMQQKEEPGQYIYYMPNREPIDLKDEVQYLSHVLTDQLKPQEMIQSGIKSVPECIYASINNNNTPADVRRQLWKNIVTSGGLSMLQGFCAKLELLASAIKPQNYTAKVIPPKNPLTGGSNTVWVGGSILASMDNFTEFCITKEEWEENGESILNTKFK</sequence>
<protein>
    <recommendedName>
        <fullName evidence="4">Actin family protein</fullName>
    </recommendedName>
</protein>
<dbReference type="Proteomes" id="UP001470230">
    <property type="component" value="Unassembled WGS sequence"/>
</dbReference>
<dbReference type="EMBL" id="JAPFFF010000009">
    <property type="protein sequence ID" value="KAK8882456.1"/>
    <property type="molecule type" value="Genomic_DNA"/>
</dbReference>
<gene>
    <name evidence="2" type="ORF">M9Y10_045098</name>
</gene>
<evidence type="ECO:0008006" key="4">
    <source>
        <dbReference type="Google" id="ProtNLM"/>
    </source>
</evidence>
<dbReference type="InterPro" id="IPR043129">
    <property type="entry name" value="ATPase_NBD"/>
</dbReference>
<evidence type="ECO:0000256" key="1">
    <source>
        <dbReference type="RuleBase" id="RU000487"/>
    </source>
</evidence>
<dbReference type="SUPFAM" id="SSF53067">
    <property type="entry name" value="Actin-like ATPase domain"/>
    <property type="match status" value="2"/>
</dbReference>
<dbReference type="InterPro" id="IPR004000">
    <property type="entry name" value="Actin"/>
</dbReference>
<reference evidence="2 3" key="1">
    <citation type="submission" date="2024-04" db="EMBL/GenBank/DDBJ databases">
        <title>Tritrichomonas musculus Genome.</title>
        <authorList>
            <person name="Alves-Ferreira E."/>
            <person name="Grigg M."/>
            <person name="Lorenzi H."/>
            <person name="Galac M."/>
        </authorList>
    </citation>
    <scope>NUCLEOTIDE SEQUENCE [LARGE SCALE GENOMIC DNA]</scope>
    <source>
        <strain evidence="2 3">EAF2021</strain>
    </source>
</reference>
<accession>A0ABR2JVL0</accession>
<dbReference type="PANTHER" id="PTHR11937">
    <property type="entry name" value="ACTIN"/>
    <property type="match status" value="1"/>
</dbReference>
<proteinExistence type="inferred from homology"/>
<dbReference type="Pfam" id="PF00022">
    <property type="entry name" value="Actin"/>
    <property type="match status" value="1"/>
</dbReference>
<keyword evidence="3" id="KW-1185">Reference proteome</keyword>
<comment type="similarity">
    <text evidence="1">Belongs to the actin family.</text>
</comment>
<name>A0ABR2JVL0_9EUKA</name>
<dbReference type="Gene3D" id="3.30.420.40">
    <property type="match status" value="4"/>
</dbReference>
<comment type="caution">
    <text evidence="2">The sequence shown here is derived from an EMBL/GenBank/DDBJ whole genome shotgun (WGS) entry which is preliminary data.</text>
</comment>
<organism evidence="2 3">
    <name type="scientific">Tritrichomonas musculus</name>
    <dbReference type="NCBI Taxonomy" id="1915356"/>
    <lineage>
        <taxon>Eukaryota</taxon>
        <taxon>Metamonada</taxon>
        <taxon>Parabasalia</taxon>
        <taxon>Tritrichomonadida</taxon>
        <taxon>Tritrichomonadidae</taxon>
        <taxon>Tritrichomonas</taxon>
    </lineage>
</organism>
<evidence type="ECO:0000313" key="2">
    <source>
        <dbReference type="EMBL" id="KAK8882456.1"/>
    </source>
</evidence>
<dbReference type="SMART" id="SM00268">
    <property type="entry name" value="ACTIN"/>
    <property type="match status" value="1"/>
</dbReference>